<evidence type="ECO:0000256" key="3">
    <source>
        <dbReference type="ARBA" id="ARBA00022692"/>
    </source>
</evidence>
<protein>
    <submittedName>
        <fullName evidence="8">Multidrug effflux MFS transporter</fullName>
    </submittedName>
</protein>
<dbReference type="InterPro" id="IPR011701">
    <property type="entry name" value="MFS"/>
</dbReference>
<evidence type="ECO:0000256" key="5">
    <source>
        <dbReference type="ARBA" id="ARBA00023136"/>
    </source>
</evidence>
<feature type="transmembrane region" description="Helical" evidence="6">
    <location>
        <begin position="47"/>
        <end position="65"/>
    </location>
</feature>
<dbReference type="Pfam" id="PF07690">
    <property type="entry name" value="MFS_1"/>
    <property type="match status" value="1"/>
</dbReference>
<feature type="transmembrane region" description="Helical" evidence="6">
    <location>
        <begin position="72"/>
        <end position="91"/>
    </location>
</feature>
<reference evidence="8 9" key="1">
    <citation type="submission" date="2024-09" db="EMBL/GenBank/DDBJ databases">
        <title>Aeromonas strains Genome sequencing and assembly.</title>
        <authorList>
            <person name="Hu X."/>
            <person name="Tang B."/>
        </authorList>
    </citation>
    <scope>NUCLEOTIDE SEQUENCE [LARGE SCALE GENOMIC DNA]</scope>
    <source>
        <strain evidence="8 9">NB23SCDHY001</strain>
    </source>
</reference>
<evidence type="ECO:0000256" key="2">
    <source>
        <dbReference type="ARBA" id="ARBA00022475"/>
    </source>
</evidence>
<feature type="transmembrane region" description="Helical" evidence="6">
    <location>
        <begin position="242"/>
        <end position="260"/>
    </location>
</feature>
<keyword evidence="2" id="KW-1003">Cell membrane</keyword>
<keyword evidence="3 6" id="KW-0812">Transmembrane</keyword>
<dbReference type="SUPFAM" id="SSF103473">
    <property type="entry name" value="MFS general substrate transporter"/>
    <property type="match status" value="1"/>
</dbReference>
<evidence type="ECO:0000256" key="6">
    <source>
        <dbReference type="SAM" id="Phobius"/>
    </source>
</evidence>
<proteinExistence type="predicted"/>
<feature type="transmembrane region" description="Helical" evidence="6">
    <location>
        <begin position="296"/>
        <end position="316"/>
    </location>
</feature>
<accession>A0ABW9GW58</accession>
<evidence type="ECO:0000259" key="7">
    <source>
        <dbReference type="PROSITE" id="PS50850"/>
    </source>
</evidence>
<feature type="transmembrane region" description="Helical" evidence="6">
    <location>
        <begin position="159"/>
        <end position="181"/>
    </location>
</feature>
<evidence type="ECO:0000256" key="4">
    <source>
        <dbReference type="ARBA" id="ARBA00022989"/>
    </source>
</evidence>
<dbReference type="InterPro" id="IPR036259">
    <property type="entry name" value="MFS_trans_sf"/>
</dbReference>
<keyword evidence="4 6" id="KW-1133">Transmembrane helix</keyword>
<dbReference type="RefSeq" id="WP_408791332.1">
    <property type="nucleotide sequence ID" value="NZ_JBGXBU010000007.1"/>
</dbReference>
<keyword evidence="9" id="KW-1185">Reference proteome</keyword>
<comment type="subcellular location">
    <subcellularLocation>
        <location evidence="1">Cell membrane</location>
        <topology evidence="1">Multi-pass membrane protein</topology>
    </subcellularLocation>
</comment>
<evidence type="ECO:0000313" key="8">
    <source>
        <dbReference type="EMBL" id="MFM4894288.1"/>
    </source>
</evidence>
<feature type="transmembrane region" description="Helical" evidence="6">
    <location>
        <begin position="328"/>
        <end position="349"/>
    </location>
</feature>
<feature type="domain" description="Major facilitator superfamily (MFS) profile" evidence="7">
    <location>
        <begin position="1"/>
        <end position="375"/>
    </location>
</feature>
<evidence type="ECO:0000313" key="9">
    <source>
        <dbReference type="Proteomes" id="UP001630969"/>
    </source>
</evidence>
<feature type="transmembrane region" description="Helical" evidence="6">
    <location>
        <begin position="210"/>
        <end position="236"/>
    </location>
</feature>
<dbReference type="PROSITE" id="PS50850">
    <property type="entry name" value="MFS"/>
    <property type="match status" value="1"/>
</dbReference>
<organism evidence="8 9">
    <name type="scientific">Aeromonas bivalvium</name>
    <dbReference type="NCBI Taxonomy" id="440079"/>
    <lineage>
        <taxon>Bacteria</taxon>
        <taxon>Pseudomonadati</taxon>
        <taxon>Pseudomonadota</taxon>
        <taxon>Gammaproteobacteria</taxon>
        <taxon>Aeromonadales</taxon>
        <taxon>Aeromonadaceae</taxon>
        <taxon>Aeromonas</taxon>
    </lineage>
</organism>
<evidence type="ECO:0000256" key="1">
    <source>
        <dbReference type="ARBA" id="ARBA00004651"/>
    </source>
</evidence>
<sequence length="375" mass="39652">MNNKLPPRWLMVGLMMFPQLVETIYSPVLTQIASQFRVSEGQASQTLSVYFLAFAVGVVCWGRLCDLVGRRPAMLAGLLTYGVGTLLALLANEFEVLLLARVISAFGAAVGSVVTQTMLRDSYQGGELARVFSVMGIALSLSPVLGLVSGGLLAERLGYLGVFSGLLVLAAVLLLVAGRWLPETRPATTLRVALWPLACRMMKDGGLWRSALLVALFNTMLFGYYSLAPFLFAGLGLSTGEFGYSGILLALATLLGSLLNRRLLGAGWSPASLVRLAASLALVAGLLVWASQDSLWFLLPMMGGVVAFGIAIPNVLSQALLAYREVAGSAGALFGLAYYLLLGLGLAVAAGLQDLGLLITGCGLLALWCSRRRST</sequence>
<dbReference type="InterPro" id="IPR020846">
    <property type="entry name" value="MFS_dom"/>
</dbReference>
<dbReference type="GeneID" id="97221563"/>
<dbReference type="PANTHER" id="PTHR43124:SF3">
    <property type="entry name" value="CHLORAMPHENICOL EFFLUX PUMP RV0191"/>
    <property type="match status" value="1"/>
</dbReference>
<dbReference type="EMBL" id="JBGXBU010000007">
    <property type="protein sequence ID" value="MFM4894288.1"/>
    <property type="molecule type" value="Genomic_DNA"/>
</dbReference>
<dbReference type="Gene3D" id="1.20.1720.10">
    <property type="entry name" value="Multidrug resistance protein D"/>
    <property type="match status" value="1"/>
</dbReference>
<name>A0ABW9GW58_9GAMM</name>
<keyword evidence="5 6" id="KW-0472">Membrane</keyword>
<dbReference type="Proteomes" id="UP001630969">
    <property type="component" value="Unassembled WGS sequence"/>
</dbReference>
<comment type="caution">
    <text evidence="8">The sequence shown here is derived from an EMBL/GenBank/DDBJ whole genome shotgun (WGS) entry which is preliminary data.</text>
</comment>
<feature type="transmembrane region" description="Helical" evidence="6">
    <location>
        <begin position="97"/>
        <end position="119"/>
    </location>
</feature>
<dbReference type="CDD" id="cd17320">
    <property type="entry name" value="MFS_MdfA_MDR_like"/>
    <property type="match status" value="1"/>
</dbReference>
<dbReference type="PANTHER" id="PTHR43124">
    <property type="entry name" value="PURINE EFFLUX PUMP PBUE"/>
    <property type="match status" value="1"/>
</dbReference>
<dbReference type="InterPro" id="IPR050189">
    <property type="entry name" value="MFS_Efflux_Transporters"/>
</dbReference>
<gene>
    <name evidence="8" type="ORF">ACEUDJ_15655</name>
</gene>
<feature type="transmembrane region" description="Helical" evidence="6">
    <location>
        <begin position="272"/>
        <end position="290"/>
    </location>
</feature>
<feature type="transmembrane region" description="Helical" evidence="6">
    <location>
        <begin position="131"/>
        <end position="153"/>
    </location>
</feature>